<feature type="transmembrane region" description="Helical" evidence="1">
    <location>
        <begin position="201"/>
        <end position="222"/>
    </location>
</feature>
<keyword evidence="1" id="KW-0812">Transmembrane</keyword>
<gene>
    <name evidence="2" type="ORF">C8D77_110129</name>
</gene>
<dbReference type="EMBL" id="QGGH01000010">
    <property type="protein sequence ID" value="PWJ88662.1"/>
    <property type="molecule type" value="Genomic_DNA"/>
</dbReference>
<feature type="transmembrane region" description="Helical" evidence="1">
    <location>
        <begin position="339"/>
        <end position="360"/>
    </location>
</feature>
<dbReference type="Proteomes" id="UP000245631">
    <property type="component" value="Unassembled WGS sequence"/>
</dbReference>
<reference evidence="2 3" key="1">
    <citation type="submission" date="2018-05" db="EMBL/GenBank/DDBJ databases">
        <title>Genomic Encyclopedia of Type Strains, Phase IV (KMG-IV): sequencing the most valuable type-strain genomes for metagenomic binning, comparative biology and taxonomic classification.</title>
        <authorList>
            <person name="Goeker M."/>
        </authorList>
    </citation>
    <scope>NUCLEOTIDE SEQUENCE [LARGE SCALE GENOMIC DNA]</scope>
    <source>
        <strain evidence="2 3">DSM 2626</strain>
    </source>
</reference>
<protein>
    <submittedName>
        <fullName evidence="2">Uncharacterized protein</fullName>
    </submittedName>
</protein>
<feature type="transmembrane region" description="Helical" evidence="1">
    <location>
        <begin position="95"/>
        <end position="115"/>
    </location>
</feature>
<dbReference type="RefSeq" id="WP_109670085.1">
    <property type="nucleotide sequence ID" value="NZ_QGGH01000010.1"/>
</dbReference>
<evidence type="ECO:0000256" key="1">
    <source>
        <dbReference type="SAM" id="Phobius"/>
    </source>
</evidence>
<organism evidence="2 3">
    <name type="scientific">Rhizobium loti</name>
    <name type="common">Mesorhizobium loti</name>
    <dbReference type="NCBI Taxonomy" id="381"/>
    <lineage>
        <taxon>Bacteria</taxon>
        <taxon>Pseudomonadati</taxon>
        <taxon>Pseudomonadota</taxon>
        <taxon>Alphaproteobacteria</taxon>
        <taxon>Hyphomicrobiales</taxon>
        <taxon>Phyllobacteriaceae</taxon>
        <taxon>Mesorhizobium</taxon>
    </lineage>
</organism>
<keyword evidence="1" id="KW-0472">Membrane</keyword>
<dbReference type="AlphaFoldDB" id="A0A8E3B2Z0"/>
<sequence length="378" mass="43020">MTLHLSADAPVSVAPQKYLFGPFIDFFMLGGSAFLLLPILFLVPLKHEGLVAGVTLLLANLINHPHFAHSYQIFYRNFARKVRGDGYDRNLQIRYIFAGIVVPLIMGAFFAYGSLTGNARLLGYATNAMGFFVGWHYVKQGYGMLMVDAVLKRKFFKDQDKKVLLINGYAVWLFAWLQTNAVITERQFWGLDYYTFAVPPWVLNIALAIAAASSAATVVMFVNRWRKHGGTLPYNGVVAYVVTLYAWILFVTINPLWLLVVPALHSLQYLAVVWRYQTNVERDRADAVKDPEFKVLSILGPRYRLRVLTFIIAGTILGALGFWLVPMALTALVPYDKQVLGSSLFLFIAWIFINVHHYFLDNVMWRRGNPEVSKYLFR</sequence>
<feature type="transmembrane region" description="Helical" evidence="1">
    <location>
        <begin position="307"/>
        <end position="333"/>
    </location>
</feature>
<name>A0A8E3B2Z0_RHILI</name>
<proteinExistence type="predicted"/>
<accession>A0A8E3B2Z0</accession>
<dbReference type="GeneID" id="61054741"/>
<evidence type="ECO:0000313" key="2">
    <source>
        <dbReference type="EMBL" id="PWJ88662.1"/>
    </source>
</evidence>
<feature type="transmembrane region" description="Helical" evidence="1">
    <location>
        <begin position="121"/>
        <end position="138"/>
    </location>
</feature>
<comment type="caution">
    <text evidence="2">The sequence shown here is derived from an EMBL/GenBank/DDBJ whole genome shotgun (WGS) entry which is preliminary data.</text>
</comment>
<feature type="transmembrane region" description="Helical" evidence="1">
    <location>
        <begin position="234"/>
        <end position="250"/>
    </location>
</feature>
<keyword evidence="1" id="KW-1133">Transmembrane helix</keyword>
<evidence type="ECO:0000313" key="3">
    <source>
        <dbReference type="Proteomes" id="UP000245631"/>
    </source>
</evidence>
<feature type="transmembrane region" description="Helical" evidence="1">
    <location>
        <begin position="51"/>
        <end position="74"/>
    </location>
</feature>
<feature type="transmembrane region" description="Helical" evidence="1">
    <location>
        <begin position="256"/>
        <end position="274"/>
    </location>
</feature>
<feature type="transmembrane region" description="Helical" evidence="1">
    <location>
        <begin position="26"/>
        <end position="45"/>
    </location>
</feature>
<feature type="transmembrane region" description="Helical" evidence="1">
    <location>
        <begin position="163"/>
        <end position="181"/>
    </location>
</feature>